<evidence type="ECO:0000259" key="6">
    <source>
        <dbReference type="Pfam" id="PF13193"/>
    </source>
</evidence>
<proteinExistence type="inferred from homology"/>
<organism evidence="7 8">
    <name type="scientific">Mesorhizobium marinum</name>
    <dbReference type="NCBI Taxonomy" id="3228790"/>
    <lineage>
        <taxon>Bacteria</taxon>
        <taxon>Pseudomonadati</taxon>
        <taxon>Pseudomonadota</taxon>
        <taxon>Alphaproteobacteria</taxon>
        <taxon>Hyphomicrobiales</taxon>
        <taxon>Phyllobacteriaceae</taxon>
        <taxon>Mesorhizobium</taxon>
    </lineage>
</organism>
<evidence type="ECO:0000256" key="2">
    <source>
        <dbReference type="ARBA" id="ARBA00022598"/>
    </source>
</evidence>
<dbReference type="Gene3D" id="3.30.300.30">
    <property type="match status" value="1"/>
</dbReference>
<evidence type="ECO:0000259" key="5">
    <source>
        <dbReference type="Pfam" id="PF00501"/>
    </source>
</evidence>
<dbReference type="InterPro" id="IPR051087">
    <property type="entry name" value="Mitochondrial_ACSM"/>
</dbReference>
<dbReference type="Gene3D" id="3.40.50.12780">
    <property type="entry name" value="N-terminal domain of ligase-like"/>
    <property type="match status" value="1"/>
</dbReference>
<dbReference type="RefSeq" id="WP_367722679.1">
    <property type="nucleotide sequence ID" value="NZ_JBFOCI010000002.1"/>
</dbReference>
<dbReference type="SUPFAM" id="SSF56801">
    <property type="entry name" value="Acetyl-CoA synthetase-like"/>
    <property type="match status" value="1"/>
</dbReference>
<evidence type="ECO:0000256" key="1">
    <source>
        <dbReference type="ARBA" id="ARBA00006432"/>
    </source>
</evidence>
<evidence type="ECO:0000256" key="3">
    <source>
        <dbReference type="ARBA" id="ARBA00022741"/>
    </source>
</evidence>
<dbReference type="EMBL" id="JBFOCI010000002">
    <property type="protein sequence ID" value="MEW9805586.1"/>
    <property type="molecule type" value="Genomic_DNA"/>
</dbReference>
<keyword evidence="8" id="KW-1185">Reference proteome</keyword>
<keyword evidence="4" id="KW-0067">ATP-binding</keyword>
<dbReference type="InterPro" id="IPR045851">
    <property type="entry name" value="AMP-bd_C_sf"/>
</dbReference>
<dbReference type="PANTHER" id="PTHR43605:SF10">
    <property type="entry name" value="ACYL-COA SYNTHETASE MEDIUM CHAIN FAMILY MEMBER 3"/>
    <property type="match status" value="1"/>
</dbReference>
<dbReference type="PROSITE" id="PS00455">
    <property type="entry name" value="AMP_BINDING"/>
    <property type="match status" value="1"/>
</dbReference>
<dbReference type="Pfam" id="PF00501">
    <property type="entry name" value="AMP-binding"/>
    <property type="match status" value="1"/>
</dbReference>
<evidence type="ECO:0000313" key="8">
    <source>
        <dbReference type="Proteomes" id="UP001556196"/>
    </source>
</evidence>
<comment type="similarity">
    <text evidence="1">Belongs to the ATP-dependent AMP-binding enzyme family.</text>
</comment>
<sequence>MLERRDDYRSLYRDFRWTIPGRFNIGTAVADRWAALDPDRTALLDYRIDGAPDRLSYGALAARSNAFANALRARGIGRGDRVALLLPQSFETVVAHLAIYKLGAIAVPLALLFGVEALEYRLQTAGVKLAVTNAAGAAKLAGIAGRMPAFDGMVVVGADAGRDDFDRLVAGHSPDFVAEDTGPDDPALMIFTSGTTGPPKGALLPHRVLLGHLPGVQMAYEFLPRPGDLMWTPADWAWAGGLLNALLPALYLGVPAVAARFEKFDPETALVLLEKLAVRNAFIPPTALRMLKSAPDIGGRFRLALRSVCTAGEALGRETYDWTKAALGVTPNEFYGQTECNLVLGSCAGIGVSRAGAIGKVVPGHRVAIIDGEGRPVRSGTVGQIAVARPDPVMFLEYWQSPEATRRKFVGDWMTTGDQGVEDEDGYVQFFGRDDDVITSAGFRIGPGEIEDCLTGHPAVALAAAVGKPDVLRTEIVKAYVVLKEGFAGSPELAGGISRWVRERLSAHEYPREVEFVDSMPLTTTGKVIRRIFRERARREASQVTGV</sequence>
<reference evidence="7 8" key="1">
    <citation type="submission" date="2024-06" db="EMBL/GenBank/DDBJ databases">
        <authorList>
            <person name="Tuo L."/>
        </authorList>
    </citation>
    <scope>NUCLEOTIDE SEQUENCE [LARGE SCALE GENOMIC DNA]</scope>
    <source>
        <strain evidence="7 8">ZMM04-5</strain>
    </source>
</reference>
<dbReference type="InterPro" id="IPR020845">
    <property type="entry name" value="AMP-binding_CS"/>
</dbReference>
<comment type="caution">
    <text evidence="7">The sequence shown here is derived from an EMBL/GenBank/DDBJ whole genome shotgun (WGS) entry which is preliminary data.</text>
</comment>
<dbReference type="Pfam" id="PF13193">
    <property type="entry name" value="AMP-binding_C"/>
    <property type="match status" value="1"/>
</dbReference>
<protein>
    <submittedName>
        <fullName evidence="7">AMP-binding protein</fullName>
    </submittedName>
</protein>
<dbReference type="PANTHER" id="PTHR43605">
    <property type="entry name" value="ACYL-COENZYME A SYNTHETASE"/>
    <property type="match status" value="1"/>
</dbReference>
<gene>
    <name evidence="7" type="ORF">ABUE31_06295</name>
</gene>
<evidence type="ECO:0000313" key="7">
    <source>
        <dbReference type="EMBL" id="MEW9805586.1"/>
    </source>
</evidence>
<accession>A0ABV3QX09</accession>
<dbReference type="Proteomes" id="UP001556196">
    <property type="component" value="Unassembled WGS sequence"/>
</dbReference>
<dbReference type="InterPro" id="IPR025110">
    <property type="entry name" value="AMP-bd_C"/>
</dbReference>
<keyword evidence="3" id="KW-0547">Nucleotide-binding</keyword>
<feature type="domain" description="AMP-dependent synthetase/ligase" evidence="5">
    <location>
        <begin position="31"/>
        <end position="399"/>
    </location>
</feature>
<dbReference type="InterPro" id="IPR000873">
    <property type="entry name" value="AMP-dep_synth/lig_dom"/>
</dbReference>
<feature type="domain" description="AMP-binding enzyme C-terminal" evidence="6">
    <location>
        <begin position="449"/>
        <end position="527"/>
    </location>
</feature>
<evidence type="ECO:0000256" key="4">
    <source>
        <dbReference type="ARBA" id="ARBA00022840"/>
    </source>
</evidence>
<dbReference type="InterPro" id="IPR042099">
    <property type="entry name" value="ANL_N_sf"/>
</dbReference>
<keyword evidence="2" id="KW-0436">Ligase</keyword>
<name>A0ABV3QX09_9HYPH</name>